<proteinExistence type="predicted"/>
<feature type="non-terminal residue" evidence="1">
    <location>
        <position position="1"/>
    </location>
</feature>
<evidence type="ECO:0000313" key="1">
    <source>
        <dbReference type="EMBL" id="KAG1820224.1"/>
    </source>
</evidence>
<organism evidence="1 2">
    <name type="scientific">Suillus subaureus</name>
    <dbReference type="NCBI Taxonomy" id="48587"/>
    <lineage>
        <taxon>Eukaryota</taxon>
        <taxon>Fungi</taxon>
        <taxon>Dikarya</taxon>
        <taxon>Basidiomycota</taxon>
        <taxon>Agaricomycotina</taxon>
        <taxon>Agaricomycetes</taxon>
        <taxon>Agaricomycetidae</taxon>
        <taxon>Boletales</taxon>
        <taxon>Suillineae</taxon>
        <taxon>Suillaceae</taxon>
        <taxon>Suillus</taxon>
    </lineage>
</organism>
<accession>A0A9P7EFF7</accession>
<sequence>ETRSICEWLITDLKAKAIITCRLSVSVQQLISTSHKVTACDAWKTLEDHFSWMDMGSQHIVWQSLYALQMKDSADVANYVGKH</sequence>
<protein>
    <submittedName>
        <fullName evidence="1">Uncharacterized protein</fullName>
    </submittedName>
</protein>
<gene>
    <name evidence="1" type="ORF">BJ212DRAFT_1214971</name>
</gene>
<dbReference type="Proteomes" id="UP000807769">
    <property type="component" value="Unassembled WGS sequence"/>
</dbReference>
<dbReference type="RefSeq" id="XP_041195495.1">
    <property type="nucleotide sequence ID" value="XM_041329292.1"/>
</dbReference>
<keyword evidence="2" id="KW-1185">Reference proteome</keyword>
<dbReference type="EMBL" id="JABBWG010000008">
    <property type="protein sequence ID" value="KAG1820224.1"/>
    <property type="molecule type" value="Genomic_DNA"/>
</dbReference>
<feature type="non-terminal residue" evidence="1">
    <location>
        <position position="83"/>
    </location>
</feature>
<dbReference type="OrthoDB" id="2688793at2759"/>
<comment type="caution">
    <text evidence="1">The sequence shown here is derived from an EMBL/GenBank/DDBJ whole genome shotgun (WGS) entry which is preliminary data.</text>
</comment>
<reference evidence="1" key="1">
    <citation type="journal article" date="2020" name="New Phytol.">
        <title>Comparative genomics reveals dynamic genome evolution in host specialist ectomycorrhizal fungi.</title>
        <authorList>
            <person name="Lofgren L.A."/>
            <person name="Nguyen N.H."/>
            <person name="Vilgalys R."/>
            <person name="Ruytinx J."/>
            <person name="Liao H.L."/>
            <person name="Branco S."/>
            <person name="Kuo A."/>
            <person name="LaButti K."/>
            <person name="Lipzen A."/>
            <person name="Andreopoulos W."/>
            <person name="Pangilinan J."/>
            <person name="Riley R."/>
            <person name="Hundley H."/>
            <person name="Na H."/>
            <person name="Barry K."/>
            <person name="Grigoriev I.V."/>
            <person name="Stajich J.E."/>
            <person name="Kennedy P.G."/>
        </authorList>
    </citation>
    <scope>NUCLEOTIDE SEQUENCE</scope>
    <source>
        <strain evidence="1">MN1</strain>
    </source>
</reference>
<evidence type="ECO:0000313" key="2">
    <source>
        <dbReference type="Proteomes" id="UP000807769"/>
    </source>
</evidence>
<dbReference type="AlphaFoldDB" id="A0A9P7EFF7"/>
<dbReference type="Pfam" id="PF14223">
    <property type="entry name" value="Retrotran_gag_2"/>
    <property type="match status" value="1"/>
</dbReference>
<name>A0A9P7EFF7_9AGAM</name>
<dbReference type="GeneID" id="64623309"/>